<reference evidence="2" key="1">
    <citation type="submission" date="2022-08" db="EMBL/GenBank/DDBJ databases">
        <title>Reclassification of Massilia species as members of the genera Telluria, Duganella, Pseudoduganella, Mokoshia gen. nov. and Zemynaea gen. nov. using orthogonal and non-orthogonal genome-based approaches.</title>
        <authorList>
            <person name="Bowman J.P."/>
        </authorList>
    </citation>
    <scope>NUCLEOTIDE SEQUENCE</scope>
    <source>
        <strain evidence="2">LMG 11547</strain>
    </source>
</reference>
<dbReference type="Pfam" id="PF13946">
    <property type="entry name" value="DUF4214"/>
    <property type="match status" value="1"/>
</dbReference>
<name>A0ABT2BZV7_9BURK</name>
<dbReference type="Gene3D" id="1.10.3130.20">
    <property type="entry name" value="Phycobilisome linker domain"/>
    <property type="match status" value="1"/>
</dbReference>
<keyword evidence="3" id="KW-1185">Reference proteome</keyword>
<proteinExistence type="predicted"/>
<evidence type="ECO:0000313" key="3">
    <source>
        <dbReference type="Proteomes" id="UP001165263"/>
    </source>
</evidence>
<dbReference type="InterPro" id="IPR025282">
    <property type="entry name" value="DUF4214"/>
</dbReference>
<dbReference type="Proteomes" id="UP001165263">
    <property type="component" value="Unassembled WGS sequence"/>
</dbReference>
<protein>
    <submittedName>
        <fullName evidence="2">DUF4214 domain-containing protein</fullName>
    </submittedName>
</protein>
<comment type="caution">
    <text evidence="2">The sequence shown here is derived from an EMBL/GenBank/DDBJ whole genome shotgun (WGS) entry which is preliminary data.</text>
</comment>
<feature type="domain" description="DUF4214" evidence="1">
    <location>
        <begin position="46"/>
        <end position="105"/>
    </location>
</feature>
<dbReference type="RefSeq" id="WP_259449774.1">
    <property type="nucleotide sequence ID" value="NZ_CP119520.1"/>
</dbReference>
<evidence type="ECO:0000313" key="2">
    <source>
        <dbReference type="EMBL" id="MCS0630672.1"/>
    </source>
</evidence>
<organism evidence="2 3">
    <name type="scientific">Telluria mixta</name>
    <dbReference type="NCBI Taxonomy" id="34071"/>
    <lineage>
        <taxon>Bacteria</taxon>
        <taxon>Pseudomonadati</taxon>
        <taxon>Pseudomonadota</taxon>
        <taxon>Betaproteobacteria</taxon>
        <taxon>Burkholderiales</taxon>
        <taxon>Oxalobacteraceae</taxon>
        <taxon>Telluria group</taxon>
        <taxon>Telluria</taxon>
    </lineage>
</organism>
<dbReference type="EMBL" id="JANUHC010000005">
    <property type="protein sequence ID" value="MCS0630672.1"/>
    <property type="molecule type" value="Genomic_DNA"/>
</dbReference>
<gene>
    <name evidence="2" type="ORF">NX786_15145</name>
</gene>
<accession>A0ABT2BZV7</accession>
<dbReference type="InterPro" id="IPR038255">
    <property type="entry name" value="PBS_linker_sf"/>
</dbReference>
<evidence type="ECO:0000259" key="1">
    <source>
        <dbReference type="Pfam" id="PF13946"/>
    </source>
</evidence>
<sequence length="666" mass="66820">MATTYYENIQKLYVAYFNRPADTAGLAYWEGVVEAAKGDTAAVSAAFAADTEYKAAYKDLSNADIVNKVYQNLFGRDAEAAGKAYWADLLDKKTITIDAVVTAVASGAQGSDLTAYNNKVKAATAFTAALDTATEQKGYSGDAANAIAKTFISGVTTDASLAAAIAPATLGATVAKSVAAGTAFSLASGLEALNVATVAKADFLAAADGDNNAKTSTTDAAIGTKVTTAITGVDTLVAGDYTGATAGVRSVLLQSQMSLNAATLADAQAAVATANANIAKVAGLTDAISALETAETATKDAQTAQITKEADLAAKVASYNVVNPTKTAVVAANGEITINGTKVVTLDADGKLVLATDVTETTNPGVTTLLNASVATEAAQKATADAVTAQANAQAAVDTLDLSAAAQTKLKDVAAAMTIVDLADGATPTSAQIKTELSQLDAINKSAAAVAAQTGATQAQKDAAAAAAKAYTDFKGLVDAFVAADTDNPLIAKLDTANDAVTAAQKSVTDLTKAVTALDAANATAAQLAAVNGQVKAAQDAFTTNKLMLPVTLDATHTSAVATADADIFVVAKGAKDSTITNFGLLGSDSLYIGTQYTLNTGDYTKGAGNNAVLEAFLVKSGSDTKLVLETSAFGSNAATPEIVTITLTGADSTKVHLTNGIITVA</sequence>